<dbReference type="SUPFAM" id="SSF55486">
    <property type="entry name" value="Metalloproteases ('zincins'), catalytic domain"/>
    <property type="match status" value="1"/>
</dbReference>
<dbReference type="InterPro" id="IPR024079">
    <property type="entry name" value="MetalloPept_cat_dom_sf"/>
</dbReference>
<name>A0A1I6R1E1_9ACTN</name>
<protein>
    <recommendedName>
        <fullName evidence="2">EcxA zinc-binding domain-containing protein</fullName>
    </recommendedName>
</protein>
<dbReference type="InterPro" id="IPR032534">
    <property type="entry name" value="EcxA_zinc-bd"/>
</dbReference>
<dbReference type="RefSeq" id="WP_093842526.1">
    <property type="nucleotide sequence ID" value="NZ_FPAB01000002.1"/>
</dbReference>
<evidence type="ECO:0000259" key="2">
    <source>
        <dbReference type="Pfam" id="PF16313"/>
    </source>
</evidence>
<keyword evidence="4" id="KW-1185">Reference proteome</keyword>
<dbReference type="Gene3D" id="3.40.390.10">
    <property type="entry name" value="Collagenase (Catalytic Domain)"/>
    <property type="match status" value="1"/>
</dbReference>
<dbReference type="PANTHER" id="PTHR38478">
    <property type="entry name" value="PEPTIDASE M1A AND M12B"/>
    <property type="match status" value="1"/>
</dbReference>
<accession>A0A1I6R1E1</accession>
<gene>
    <name evidence="3" type="ORF">SAMN05444716_102642</name>
</gene>
<proteinExistence type="predicted"/>
<dbReference type="AlphaFoldDB" id="A0A1I6R1E1"/>
<feature type="region of interest" description="Disordered" evidence="1">
    <location>
        <begin position="1"/>
        <end position="22"/>
    </location>
</feature>
<sequence length="744" mass="78760">MTAPIPPAPAPAPDSAPDPAPRWQLLTDGHDGTILLAVAEFDTPFLLTASLSQGLGSSALTLDRGTAGPDRLAVFHRVAGRVLLLVRNKHHRAGGDADAARAGEENFAGSVLWSGPVLREEGPAAVVDITALALTDLHGIAAQLRERGQGDYAVDPAASCAPAPGTHPSGGPHGIRLPALLTLRGRATGEAVRSLAPLPDALSLVQRLELLPLPAEPLPARPYHPASGGYGTGHRDHGAPVPGTVVRHQPRFRLTAPDGTPRPVVFLVDPAIPDPVRTAVLEGGNWWRDAFATAGVPGAFRVETAPPGLDLSDPAHHTVWWVHRDGRGWSHGQSLTDPRSGEILHGRVRLGSQRVAQVTALAEALLAPYGRPDEAQRLAAVDDLVRRRIRQLAAHEIGHALGFMHNFASHHHPRPSVMDYPHPRLTVTADGRLDTTHAYSEGLGPWDHFLVAHAYGDHSAASLARLRARAAADGLLHLSDEDANGPGAAHADAVPWTVPVADPFAALEEVLEVRRVALAGFSRGVLPPDHHNGALEDRALLLHLYHRHQLTAVARLVGGVRYDYTLPGTTPVAAADQWRALRRVAGLLHPSLLVPPPAVLRLLTPPAIRYERHPDALRGRAGRVFDPLTAVAAATALVTGELLRPSLLNRLAWQHAQDPRVPGPGDVAEVLLAALAADSGGDGVARAVRETATGVLRRALHTLLTDEDTHDTVRAALRPHTGGAPEGPEAVPVPAPWIPPGAPL</sequence>
<dbReference type="Proteomes" id="UP000198873">
    <property type="component" value="Unassembled WGS sequence"/>
</dbReference>
<reference evidence="4" key="1">
    <citation type="submission" date="2016-10" db="EMBL/GenBank/DDBJ databases">
        <authorList>
            <person name="Varghese N."/>
            <person name="Submissions S."/>
        </authorList>
    </citation>
    <scope>NUCLEOTIDE SEQUENCE [LARGE SCALE GENOMIC DNA]</scope>
    <source>
        <strain evidence="4">CGMCC 4.7047</strain>
    </source>
</reference>
<feature type="compositionally biased region" description="Pro residues" evidence="1">
    <location>
        <begin position="731"/>
        <end position="744"/>
    </location>
</feature>
<dbReference type="EMBL" id="FPAB01000002">
    <property type="protein sequence ID" value="SFS58483.1"/>
    <property type="molecule type" value="Genomic_DNA"/>
</dbReference>
<dbReference type="Pfam" id="PF16313">
    <property type="entry name" value="DUF4953"/>
    <property type="match status" value="1"/>
</dbReference>
<dbReference type="GO" id="GO:0008237">
    <property type="term" value="F:metallopeptidase activity"/>
    <property type="evidence" value="ECO:0007669"/>
    <property type="project" value="InterPro"/>
</dbReference>
<evidence type="ECO:0000313" key="4">
    <source>
        <dbReference type="Proteomes" id="UP000198873"/>
    </source>
</evidence>
<feature type="compositionally biased region" description="Pro residues" evidence="1">
    <location>
        <begin position="1"/>
        <end position="20"/>
    </location>
</feature>
<evidence type="ECO:0000256" key="1">
    <source>
        <dbReference type="SAM" id="MobiDB-lite"/>
    </source>
</evidence>
<dbReference type="PANTHER" id="PTHR38478:SF1">
    <property type="entry name" value="ZINC DEPENDENT METALLOPROTEASE DOMAIN LIPOPROTEIN"/>
    <property type="match status" value="1"/>
</dbReference>
<organism evidence="3 4">
    <name type="scientific">Streptomyces harbinensis</name>
    <dbReference type="NCBI Taxonomy" id="1176198"/>
    <lineage>
        <taxon>Bacteria</taxon>
        <taxon>Bacillati</taxon>
        <taxon>Actinomycetota</taxon>
        <taxon>Actinomycetes</taxon>
        <taxon>Kitasatosporales</taxon>
        <taxon>Streptomycetaceae</taxon>
        <taxon>Streptomyces</taxon>
    </lineage>
</organism>
<feature type="domain" description="EcxA zinc-binding" evidence="2">
    <location>
        <begin position="382"/>
        <end position="672"/>
    </location>
</feature>
<evidence type="ECO:0000313" key="3">
    <source>
        <dbReference type="EMBL" id="SFS58483.1"/>
    </source>
</evidence>
<feature type="region of interest" description="Disordered" evidence="1">
    <location>
        <begin position="718"/>
        <end position="744"/>
    </location>
</feature>